<reference evidence="1" key="2">
    <citation type="submission" date="2017-06" db="EMBL/GenBank/DDBJ databases">
        <title>The pomegranate genome and the genomics of punicalagin biosynthesis.</title>
        <authorList>
            <person name="Xu C."/>
        </authorList>
    </citation>
    <scope>NUCLEOTIDE SEQUENCE [LARGE SCALE GENOMIC DNA]</scope>
    <source>
        <tissue evidence="1">Fresh leaf</tissue>
    </source>
</reference>
<comment type="caution">
    <text evidence="1">The sequence shown here is derived from an EMBL/GenBank/DDBJ whole genome shotgun (WGS) entry which is preliminary data.</text>
</comment>
<dbReference type="OrthoDB" id="2011897at2759"/>
<evidence type="ECO:0000313" key="2">
    <source>
        <dbReference type="EMBL" id="PKI53366.1"/>
    </source>
</evidence>
<proteinExistence type="predicted"/>
<reference evidence="2 4" key="3">
    <citation type="submission" date="2017-11" db="EMBL/GenBank/DDBJ databases">
        <title>De-novo sequencing of pomegranate (Punica granatum L.) genome.</title>
        <authorList>
            <person name="Akparov Z."/>
            <person name="Amiraslanov A."/>
            <person name="Hajiyeva S."/>
            <person name="Abbasov M."/>
            <person name="Kaur K."/>
            <person name="Hamwieh A."/>
            <person name="Solovyev V."/>
            <person name="Salamov A."/>
            <person name="Braich B."/>
            <person name="Kosarev P."/>
            <person name="Mahmoud A."/>
            <person name="Hajiyev E."/>
            <person name="Babayeva S."/>
            <person name="Izzatullayeva V."/>
            <person name="Mammadov A."/>
            <person name="Mammadov A."/>
            <person name="Sharifova S."/>
            <person name="Ojaghi J."/>
            <person name="Eynullazada K."/>
            <person name="Bayramov B."/>
            <person name="Abdulazimova A."/>
            <person name="Shahmuradov I."/>
        </authorList>
    </citation>
    <scope>NUCLEOTIDE SEQUENCE [LARGE SCALE GENOMIC DNA]</scope>
    <source>
        <strain evidence="2">AG2017</strain>
        <strain evidence="4">cv. AG2017</strain>
        <tissue evidence="2">Leaf</tissue>
    </source>
</reference>
<dbReference type="InterPro" id="IPR009856">
    <property type="entry name" value="Lir1"/>
</dbReference>
<dbReference type="GO" id="GO:0009507">
    <property type="term" value="C:chloroplast"/>
    <property type="evidence" value="ECO:0007669"/>
    <property type="project" value="InterPro"/>
</dbReference>
<dbReference type="Proteomes" id="UP000197138">
    <property type="component" value="Unassembled WGS sequence"/>
</dbReference>
<evidence type="ECO:0000313" key="1">
    <source>
        <dbReference type="EMBL" id="OWM87758.1"/>
    </source>
</evidence>
<dbReference type="EMBL" id="PGOL01001860">
    <property type="protein sequence ID" value="PKI53366.1"/>
    <property type="molecule type" value="Genomic_DNA"/>
</dbReference>
<dbReference type="GeneID" id="116202618"/>
<protein>
    <submittedName>
        <fullName evidence="1">Uncharacterized protein</fullName>
    </submittedName>
</protein>
<dbReference type="Proteomes" id="UP000233551">
    <property type="component" value="Unassembled WGS sequence"/>
</dbReference>
<dbReference type="EMBL" id="MTKT01000807">
    <property type="protein sequence ID" value="OWM87758.1"/>
    <property type="molecule type" value="Genomic_DNA"/>
</dbReference>
<evidence type="ECO:0000313" key="3">
    <source>
        <dbReference type="Proteomes" id="UP000197138"/>
    </source>
</evidence>
<sequence>MQAALCNIALPHIACSKTTSNGFPMPRSSPSSVTIASQPRTAVVRAAPASSDTVDYSSMTSVFPAEACETIGGDACLADIYPEARIESNATRVDVTIKSEESVEREYLDYASAKTVFPAEACDDLGGEFCERPYQRGVY</sequence>
<dbReference type="Pfam" id="PF07207">
    <property type="entry name" value="Lir1"/>
    <property type="match status" value="1"/>
</dbReference>
<dbReference type="STRING" id="22663.A0A218XSG4"/>
<dbReference type="AlphaFoldDB" id="A0A218XSG4"/>
<reference evidence="3" key="1">
    <citation type="journal article" date="2017" name="Plant J.">
        <title>The pomegranate (Punica granatum L.) genome and the genomics of punicalagin biosynthesis.</title>
        <authorList>
            <person name="Qin G."/>
            <person name="Xu C."/>
            <person name="Ming R."/>
            <person name="Tang H."/>
            <person name="Guyot R."/>
            <person name="Kramer E.M."/>
            <person name="Hu Y."/>
            <person name="Yi X."/>
            <person name="Qi Y."/>
            <person name="Xu X."/>
            <person name="Gao Z."/>
            <person name="Pan H."/>
            <person name="Jian J."/>
            <person name="Tian Y."/>
            <person name="Yue Z."/>
            <person name="Xu Y."/>
        </authorList>
    </citation>
    <scope>NUCLEOTIDE SEQUENCE [LARGE SCALE GENOMIC DNA]</scope>
    <source>
        <strain evidence="3">cv. Dabenzi</strain>
    </source>
</reference>
<accession>A0A218XSG4</accession>
<keyword evidence="4" id="KW-1185">Reference proteome</keyword>
<dbReference type="PANTHER" id="PTHR36762:SF6">
    <property type="entry name" value="LIGHT-REGULATED PROTEIN"/>
    <property type="match status" value="1"/>
</dbReference>
<evidence type="ECO:0000313" key="4">
    <source>
        <dbReference type="Proteomes" id="UP000233551"/>
    </source>
</evidence>
<dbReference type="PANTHER" id="PTHR36762">
    <property type="entry name" value="LIGHT-REGULATED PROTEIN 1, CHLOROPLASTIC"/>
    <property type="match status" value="1"/>
</dbReference>
<name>A0A218XSG4_PUNGR</name>
<organism evidence="1 3">
    <name type="scientific">Punica granatum</name>
    <name type="common">Pomegranate</name>
    <dbReference type="NCBI Taxonomy" id="22663"/>
    <lineage>
        <taxon>Eukaryota</taxon>
        <taxon>Viridiplantae</taxon>
        <taxon>Streptophyta</taxon>
        <taxon>Embryophyta</taxon>
        <taxon>Tracheophyta</taxon>
        <taxon>Spermatophyta</taxon>
        <taxon>Magnoliopsida</taxon>
        <taxon>eudicotyledons</taxon>
        <taxon>Gunneridae</taxon>
        <taxon>Pentapetalae</taxon>
        <taxon>rosids</taxon>
        <taxon>malvids</taxon>
        <taxon>Myrtales</taxon>
        <taxon>Lythraceae</taxon>
        <taxon>Punica</taxon>
    </lineage>
</organism>
<gene>
    <name evidence="1" type="ORF">CDL15_Pgr016454</name>
    <name evidence="2" type="ORF">CRG98_026245</name>
</gene>